<dbReference type="Pfam" id="PF07905">
    <property type="entry name" value="PucR"/>
    <property type="match status" value="1"/>
</dbReference>
<dbReference type="InterPro" id="IPR012914">
    <property type="entry name" value="PucR_dom"/>
</dbReference>
<dbReference type="PANTHER" id="PTHR33744:SF1">
    <property type="entry name" value="DNA-BINDING TRANSCRIPTIONAL ACTIVATOR ADER"/>
    <property type="match status" value="1"/>
</dbReference>
<dbReference type="InterPro" id="IPR025736">
    <property type="entry name" value="PucR_C-HTH_dom"/>
</dbReference>
<evidence type="ECO:0000313" key="3">
    <source>
        <dbReference type="EMBL" id="KMO68124.1"/>
    </source>
</evidence>
<gene>
    <name evidence="3" type="primary">pucR_2</name>
    <name evidence="3" type="ORF">MOBUDSM44075_05122</name>
</gene>
<accession>A0A0J6VD75</accession>
<protein>
    <submittedName>
        <fullName evidence="3">Purine catabolism regulatory protein</fullName>
    </submittedName>
</protein>
<feature type="domain" description="PucR C-terminal helix-turn-helix" evidence="2">
    <location>
        <begin position="427"/>
        <end position="485"/>
    </location>
</feature>
<reference evidence="3 4" key="1">
    <citation type="journal article" date="2015" name="Genome Biol. Evol.">
        <title>Characterization of Three Mycobacterium spp. with Potential Use in Bioremediation by Genome Sequencing and Comparative Genomics.</title>
        <authorList>
            <person name="Das S."/>
            <person name="Pettersson B.M."/>
            <person name="Behra P.R."/>
            <person name="Ramesh M."/>
            <person name="Dasgupta S."/>
            <person name="Bhattacharya A."/>
            <person name="Kirsebom L.A."/>
        </authorList>
    </citation>
    <scope>NUCLEOTIDE SEQUENCE [LARGE SCALE GENOMIC DNA]</scope>
    <source>
        <strain evidence="3 4">DSM 44075</strain>
    </source>
</reference>
<dbReference type="Gene3D" id="1.10.10.2840">
    <property type="entry name" value="PucR C-terminal helix-turn-helix domain"/>
    <property type="match status" value="1"/>
</dbReference>
<dbReference type="Pfam" id="PF13556">
    <property type="entry name" value="HTH_30"/>
    <property type="match status" value="1"/>
</dbReference>
<evidence type="ECO:0000259" key="1">
    <source>
        <dbReference type="Pfam" id="PF07905"/>
    </source>
</evidence>
<dbReference type="PATRIC" id="fig|1807.14.peg.5163"/>
<dbReference type="EMBL" id="JYNU01000058">
    <property type="protein sequence ID" value="KMO68124.1"/>
    <property type="molecule type" value="Genomic_DNA"/>
</dbReference>
<dbReference type="RefSeq" id="WP_048425164.1">
    <property type="nucleotide sequence ID" value="NZ_JYNU01000058.1"/>
</dbReference>
<dbReference type="PANTHER" id="PTHR33744">
    <property type="entry name" value="CARBOHYDRATE DIACID REGULATOR"/>
    <property type="match status" value="1"/>
</dbReference>
<dbReference type="InterPro" id="IPR051448">
    <property type="entry name" value="CdaR-like_regulators"/>
</dbReference>
<evidence type="ECO:0000313" key="4">
    <source>
        <dbReference type="Proteomes" id="UP000036313"/>
    </source>
</evidence>
<proteinExistence type="predicted"/>
<dbReference type="AlphaFoldDB" id="A0A0J6VD75"/>
<evidence type="ECO:0000259" key="2">
    <source>
        <dbReference type="Pfam" id="PF13556"/>
    </source>
</evidence>
<organism evidence="3 4">
    <name type="scientific">Mycolicibacterium obuense</name>
    <dbReference type="NCBI Taxonomy" id="1807"/>
    <lineage>
        <taxon>Bacteria</taxon>
        <taxon>Bacillati</taxon>
        <taxon>Actinomycetota</taxon>
        <taxon>Actinomycetes</taxon>
        <taxon>Mycobacteriales</taxon>
        <taxon>Mycobacteriaceae</taxon>
        <taxon>Mycolicibacterium</taxon>
    </lineage>
</organism>
<sequence length="503" mass="52264">MAITVRELAGVPRLGLRLVAGGSAADRPIAWAHAIELADPTPYLSGGELVMTTGINIGTDTAAQAAYVARLVSAGSAALAVDTGTTLSEVPAGILAAGDRAGLPVLEVPPSTPFIAITKTVTDALADDELRAVQQVVDGQEVLARATVTGGIPGVVDALAERLAATVLVLGADRSVLAAAGPQRTRLLAALTDNVPSVRRGAYVTGDSEAFITVQNLAAAQPHRARLAVRSAAPLSNAERLLVAHAVSLISIALEKPAGVVEAEQRLRSAVTRELLRGSGLVDDGVLRYFGFERQDEVVVVLLTDVGPILTAQRDWGRRLAAGPYLMAHPMTTTGQELAIVLPAADRGRIAEIRSGPARDLVGGASGPVALGDIAMGLEQARIACHAGGVRFAEYAELGPLDVLLAGRSTAELAVLAAPLAPLSADLVATLEAYLRHNGRLENAASATGVHRHTLRHRLRRVSDVLDDDLDDADTRTRLWLAIRASQLLSDRPQPPSGGGPAR</sequence>
<dbReference type="Proteomes" id="UP000036313">
    <property type="component" value="Unassembled WGS sequence"/>
</dbReference>
<name>A0A0J6VD75_9MYCO</name>
<comment type="caution">
    <text evidence="3">The sequence shown here is derived from an EMBL/GenBank/DDBJ whole genome shotgun (WGS) entry which is preliminary data.</text>
</comment>
<dbReference type="InterPro" id="IPR042070">
    <property type="entry name" value="PucR_C-HTH_sf"/>
</dbReference>
<feature type="domain" description="Purine catabolism PurC-like" evidence="1">
    <location>
        <begin position="11"/>
        <end position="125"/>
    </location>
</feature>